<sequence>MSIALRVGVLIRKIVKENSMRYEHVVSRMPEALKQLISSQTWCASYIKEGVSLPDLLTDRKYLLRLLSHLSVDEKNTLRLILCAFGCESFTNAALEKQAGLRMAGAQVAIGLVGLRRAGVIAAFRKAWGEQLFVLPEDAFEAWQGLLFPSVKLKTTVDENALELIPAGSTQTIGSQEEEATVHPRGLAQQLFHFMVACSQQSSLPLTNKGTLHKKQILKLTQHLTLPNDLLRAAGITYAFRDIYDDGAALMLEMAIRMGFISGQGDQLVMCKDAFLTWLDDRYESQQKALYGVWRQLQLPAPVWLQHGLAWMERAETGQWVELDAIVGAIMDCCSEYDQLKEADSLSRALFSCWIAPLSIFRFIELAADKEGGVWFRWLISPREEWESEAGISDDPPNVTEKQSTSSSLYVQPDFEILLLPDVSLRTEWEIAAFADLKQTDHVRTYRMTKEGFYRAWEMGQSSEEIISMLQENAYYDIPEPITITLRQWGEQTGKMHFEEVTLLRCRSSDIADALLRNEKCQPFLRERIGSADFVVPKTQLPQLTKCLESMGYNPKSSRKDESDPGVNTAAKGSYGNQTTGLFYSRDSIQLYEMDAELPERDGLYPDMRDIPSSWLQDFRSYHGSTRKEMIRKAIEWKSCLQLRKEGQNRFIIPRSLREERTGWILEGLEELQEIAWSGEDWEEMKLILPGINDKDI</sequence>
<protein>
    <recommendedName>
        <fullName evidence="2">Helicase XPB/Ssl2 N-terminal domain-containing protein</fullName>
    </recommendedName>
</protein>
<evidence type="ECO:0000313" key="3">
    <source>
        <dbReference type="EMBL" id="MVQ37006.1"/>
    </source>
</evidence>
<name>A0ABW9UC97_9BACL</name>
<keyword evidence="4" id="KW-1185">Reference proteome</keyword>
<gene>
    <name evidence="3" type="ORF">GON05_20530</name>
</gene>
<feature type="domain" description="Helicase XPB/Ssl2 N-terminal" evidence="2">
    <location>
        <begin position="409"/>
        <end position="529"/>
    </location>
</feature>
<dbReference type="EMBL" id="WSEM01000016">
    <property type="protein sequence ID" value="MVQ37006.1"/>
    <property type="molecule type" value="Genomic_DNA"/>
</dbReference>
<accession>A0ABW9UC97</accession>
<dbReference type="Pfam" id="PF13625">
    <property type="entry name" value="Helicase_C_3"/>
    <property type="match status" value="1"/>
</dbReference>
<organism evidence="3 4">
    <name type="scientific">Paenibacillus anseongense</name>
    <dbReference type="NCBI Taxonomy" id="2682845"/>
    <lineage>
        <taxon>Bacteria</taxon>
        <taxon>Bacillati</taxon>
        <taxon>Bacillota</taxon>
        <taxon>Bacilli</taxon>
        <taxon>Bacillales</taxon>
        <taxon>Paenibacillaceae</taxon>
        <taxon>Paenibacillus</taxon>
    </lineage>
</organism>
<evidence type="ECO:0000256" key="1">
    <source>
        <dbReference type="SAM" id="MobiDB-lite"/>
    </source>
</evidence>
<dbReference type="InterPro" id="IPR032830">
    <property type="entry name" value="XPB/Ssl2_N"/>
</dbReference>
<dbReference type="Proteomes" id="UP000467637">
    <property type="component" value="Unassembled WGS sequence"/>
</dbReference>
<feature type="region of interest" description="Disordered" evidence="1">
    <location>
        <begin position="552"/>
        <end position="573"/>
    </location>
</feature>
<evidence type="ECO:0000259" key="2">
    <source>
        <dbReference type="Pfam" id="PF13625"/>
    </source>
</evidence>
<reference evidence="3 4" key="1">
    <citation type="submission" date="2019-12" db="EMBL/GenBank/DDBJ databases">
        <authorList>
            <person name="Huq M.A."/>
        </authorList>
    </citation>
    <scope>NUCLEOTIDE SEQUENCE [LARGE SCALE GENOMIC DNA]</scope>
    <source>
        <strain evidence="3 4">MAH-34</strain>
    </source>
</reference>
<comment type="caution">
    <text evidence="3">The sequence shown here is derived from an EMBL/GenBank/DDBJ whole genome shotgun (WGS) entry which is preliminary data.</text>
</comment>
<proteinExistence type="predicted"/>
<evidence type="ECO:0000313" key="4">
    <source>
        <dbReference type="Proteomes" id="UP000467637"/>
    </source>
</evidence>